<dbReference type="EMBL" id="UOGA01000130">
    <property type="protein sequence ID" value="VAX18583.1"/>
    <property type="molecule type" value="Genomic_DNA"/>
</dbReference>
<feature type="non-terminal residue" evidence="2">
    <location>
        <position position="349"/>
    </location>
</feature>
<protein>
    <submittedName>
        <fullName evidence="2">Uncharacterized protein</fullName>
    </submittedName>
</protein>
<organism evidence="2">
    <name type="scientific">hydrothermal vent metagenome</name>
    <dbReference type="NCBI Taxonomy" id="652676"/>
    <lineage>
        <taxon>unclassified sequences</taxon>
        <taxon>metagenomes</taxon>
        <taxon>ecological metagenomes</taxon>
    </lineage>
</organism>
<sequence>MSFNNQQEVLETIDEINSLVLNLDPELTDKKAISDVMLAIEKILPDIRQNLPASLAVMCETLGLLYEKFLMEMVDDGSGGIDFTKEGLAVLKGFIDGTVDLDHAQSGATTICLGIKNDFDVVSADFNPEASPASGRPEKDSEAEGDAPAGGGKGDEEPAQETESGDDPFFAEMAKESPPEPHEDNDDESEVEADPVIGKLSKLANDVTMLDADMTDKKIVSDVMMEFEQVQSDLIAKGSGPQVASLAGALGLLYEKILMDGISDGQKAIDQTTDGIMLLSSFFEGAPPEDLPERSLELIKLLTESFGVDPPAVEQEAQAPESPAEPTPDEAAPTAPAGAPTTSSGVDNV</sequence>
<reference evidence="2" key="1">
    <citation type="submission" date="2018-06" db="EMBL/GenBank/DDBJ databases">
        <authorList>
            <person name="Zhirakovskaya E."/>
        </authorList>
    </citation>
    <scope>NUCLEOTIDE SEQUENCE</scope>
</reference>
<name>A0A3B1C1V3_9ZZZZ</name>
<feature type="compositionally biased region" description="Low complexity" evidence="1">
    <location>
        <begin position="310"/>
        <end position="349"/>
    </location>
</feature>
<evidence type="ECO:0000256" key="1">
    <source>
        <dbReference type="SAM" id="MobiDB-lite"/>
    </source>
</evidence>
<gene>
    <name evidence="2" type="ORF">MNBD_NITROSPINAE04-459</name>
</gene>
<feature type="compositionally biased region" description="Acidic residues" evidence="1">
    <location>
        <begin position="183"/>
        <end position="192"/>
    </location>
</feature>
<evidence type="ECO:0000313" key="2">
    <source>
        <dbReference type="EMBL" id="VAX18583.1"/>
    </source>
</evidence>
<dbReference type="AlphaFoldDB" id="A0A3B1C1V3"/>
<feature type="compositionally biased region" description="Basic and acidic residues" evidence="1">
    <location>
        <begin position="173"/>
        <end position="182"/>
    </location>
</feature>
<feature type="region of interest" description="Disordered" evidence="1">
    <location>
        <begin position="126"/>
        <end position="192"/>
    </location>
</feature>
<feature type="compositionally biased region" description="Acidic residues" evidence="1">
    <location>
        <begin position="157"/>
        <end position="166"/>
    </location>
</feature>
<proteinExistence type="predicted"/>
<accession>A0A3B1C1V3</accession>
<feature type="region of interest" description="Disordered" evidence="1">
    <location>
        <begin position="307"/>
        <end position="349"/>
    </location>
</feature>